<evidence type="ECO:0000313" key="8">
    <source>
        <dbReference type="Proteomes" id="UP000494256"/>
    </source>
</evidence>
<dbReference type="PANTHER" id="PTHR43798:SF14">
    <property type="entry name" value="SERINE HYDROLASE-LIKE PROTEIN DDB_G0286239"/>
    <property type="match status" value="1"/>
</dbReference>
<evidence type="ECO:0000313" key="5">
    <source>
        <dbReference type="EMBL" id="CAB3222473.1"/>
    </source>
</evidence>
<evidence type="ECO:0000259" key="4">
    <source>
        <dbReference type="Pfam" id="PF00561"/>
    </source>
</evidence>
<evidence type="ECO:0000256" key="2">
    <source>
        <dbReference type="ARBA" id="ARBA00022801"/>
    </source>
</evidence>
<protein>
    <recommendedName>
        <fullName evidence="4">AB hydrolase-1 domain-containing protein</fullName>
    </recommendedName>
</protein>
<name>A0A8S0ZIC4_ARCPL</name>
<dbReference type="Pfam" id="PF00561">
    <property type="entry name" value="Abhydrolase_1"/>
    <property type="match status" value="1"/>
</dbReference>
<dbReference type="EMBL" id="CADEBC010000088">
    <property type="protein sequence ID" value="CAB3222473.1"/>
    <property type="molecule type" value="Genomic_DNA"/>
</dbReference>
<reference evidence="7 8" key="1">
    <citation type="submission" date="2020-04" db="EMBL/GenBank/DDBJ databases">
        <authorList>
            <person name="Wallbank WR R."/>
            <person name="Pardo Diaz C."/>
            <person name="Kozak K."/>
            <person name="Martin S."/>
            <person name="Jiggins C."/>
            <person name="Moest M."/>
            <person name="Warren A I."/>
            <person name="Byers J.R.P. K."/>
            <person name="Montejo-Kovacevich G."/>
            <person name="Yen C E."/>
        </authorList>
    </citation>
    <scope>NUCLEOTIDE SEQUENCE [LARGE SCALE GENOMIC DNA]</scope>
</reference>
<feature type="region of interest" description="Disordered" evidence="3">
    <location>
        <begin position="937"/>
        <end position="958"/>
    </location>
</feature>
<evidence type="ECO:0000256" key="1">
    <source>
        <dbReference type="ARBA" id="ARBA00008645"/>
    </source>
</evidence>
<dbReference type="EMBL" id="CADEBD010000289">
    <property type="protein sequence ID" value="CAB3232212.1"/>
    <property type="molecule type" value="Genomic_DNA"/>
</dbReference>
<comment type="caution">
    <text evidence="6">The sequence shown here is derived from an EMBL/GenBank/DDBJ whole genome shotgun (WGS) entry which is preliminary data.</text>
</comment>
<evidence type="ECO:0000313" key="6">
    <source>
        <dbReference type="EMBL" id="CAB3232212.1"/>
    </source>
</evidence>
<keyword evidence="2" id="KW-0378">Hydrolase</keyword>
<dbReference type="PANTHER" id="PTHR43798">
    <property type="entry name" value="MONOACYLGLYCEROL LIPASE"/>
    <property type="match status" value="1"/>
</dbReference>
<evidence type="ECO:0000313" key="7">
    <source>
        <dbReference type="Proteomes" id="UP000494106"/>
    </source>
</evidence>
<feature type="domain" description="AB hydrolase-1" evidence="4">
    <location>
        <begin position="28"/>
        <end position="149"/>
    </location>
</feature>
<gene>
    <name evidence="5" type="ORF">APLA_LOCUS1092</name>
    <name evidence="6" type="ORF">APLA_LOCUS5562</name>
</gene>
<organism evidence="6 8">
    <name type="scientific">Arctia plantaginis</name>
    <name type="common">Wood tiger moth</name>
    <name type="synonym">Phalaena plantaginis</name>
    <dbReference type="NCBI Taxonomy" id="874455"/>
    <lineage>
        <taxon>Eukaryota</taxon>
        <taxon>Metazoa</taxon>
        <taxon>Ecdysozoa</taxon>
        <taxon>Arthropoda</taxon>
        <taxon>Hexapoda</taxon>
        <taxon>Insecta</taxon>
        <taxon>Pterygota</taxon>
        <taxon>Neoptera</taxon>
        <taxon>Endopterygota</taxon>
        <taxon>Lepidoptera</taxon>
        <taxon>Glossata</taxon>
        <taxon>Ditrysia</taxon>
        <taxon>Noctuoidea</taxon>
        <taxon>Erebidae</taxon>
        <taxon>Arctiinae</taxon>
        <taxon>Arctia</taxon>
    </lineage>
</organism>
<comment type="similarity">
    <text evidence="1">Belongs to the AB hydrolase superfamily.</text>
</comment>
<dbReference type="GO" id="GO:0016020">
    <property type="term" value="C:membrane"/>
    <property type="evidence" value="ECO:0007669"/>
    <property type="project" value="TreeGrafter"/>
</dbReference>
<dbReference type="GO" id="GO:0016787">
    <property type="term" value="F:hydrolase activity"/>
    <property type="evidence" value="ECO:0007669"/>
    <property type="project" value="UniProtKB-KW"/>
</dbReference>
<dbReference type="InterPro" id="IPR050266">
    <property type="entry name" value="AB_hydrolase_sf"/>
</dbReference>
<dbReference type="OrthoDB" id="21151at2759"/>
<dbReference type="Proteomes" id="UP000494256">
    <property type="component" value="Unassembled WGS sequence"/>
</dbReference>
<keyword evidence="7" id="KW-1185">Reference proteome</keyword>
<dbReference type="InterPro" id="IPR029058">
    <property type="entry name" value="AB_hydrolase_fold"/>
</dbReference>
<dbReference type="Proteomes" id="UP000494106">
    <property type="component" value="Unassembled WGS sequence"/>
</dbReference>
<dbReference type="Gene3D" id="3.40.50.1820">
    <property type="entry name" value="alpha/beta hydrolase"/>
    <property type="match status" value="1"/>
</dbReference>
<dbReference type="AlphaFoldDB" id="A0A8S0ZIC4"/>
<proteinExistence type="inferred from homology"/>
<sequence length="1014" mass="115562">MNSMEKEWFIQAPWGKIGIVAWGNCYDPPVLLCHGLWDCAISFRPLVNQLPKNYYYIGIELPGNGVSDNFPPGLMISIYDIAYSVQAVVKHFRWKNFIYIGHSFGAVLGKIYNVCYPGNISKLIEIDPINYVAVPPEDFRKWYNYYFAEYFKNYQKYNTPKEKAPKLKWKEALASLRENRPLLTEAQAVVVLERLSEPAGEGLIRYTFDRRNKKINGPPFSPEHIKTIHTAVKNPILTIACDESLKQQRNARGGTVPIFIFVSCQCHVTSEFVYCVEKCKIYNLLTNYITITKMALFMKQDFSPPILSRRWVAIKFRPNMVLYSRIHIISILESGLLFREDSIEVEQESPSPDEVRIAAGGKGWMTRGEKVATALGVAACVVAFPPRSLQRSTLINVTAYAAVPLLVRWAHRSKCGGTLTSLLRVMREYLALARRTAACLKEYQALHAQLGSVTSVIESTHTLLCRQQSSLSVLMSRASSAVLGNAPWLQADVAWDAVHRDPDDNLMKIHHAFLVVQSTLLKHLAMAHYIPTQTAQRLYKNYNERVYWIHSSVLPHLTEEFKQNLNSLERMYRLLKNSASNDSDNIKKLGSAFTDNWLYSDIHTGVAKSCLEIKLALNKCNSLDVFLDSCAMNKQEINLDVLNKDIDEIIDDLTKCLKTIQNSQLRLKKIQNKNEKEVVPETEEVVENAAILKIEDRVPESKDEVFYFVKTEDDDAVQGAGDVTTAPGKKERETSKIVFTELKRKLGKREDVMRERERQALAKTMPELKEIPEFPRQINIDEFVERRGYIKKFNRNFHKKRHLGATKKLKAKSKKFRFNTARYCNESDISGDIFEANAKLNIKSKLLTFDKYCIIKWCKYVQSEKSTVSSYKDVESSGLSEDLTDAEDAATSKKNNDIKFTKEDLELTLSSSDSDFESYKDKQKALLHDVRRHRAVRKKNRPNHKPVYGSPSNHRAVTDNDEVDESLKPIEYSFGTGMAMASVLQLSKKINSAEEEVFIGDGELSTDSGNDEDA</sequence>
<evidence type="ECO:0000256" key="3">
    <source>
        <dbReference type="SAM" id="MobiDB-lite"/>
    </source>
</evidence>
<accession>A0A8S0ZIC4</accession>
<dbReference type="InterPro" id="IPR000073">
    <property type="entry name" value="AB_hydrolase_1"/>
</dbReference>
<dbReference type="SUPFAM" id="SSF53474">
    <property type="entry name" value="alpha/beta-Hydrolases"/>
    <property type="match status" value="1"/>
</dbReference>